<evidence type="ECO:0000313" key="3">
    <source>
        <dbReference type="Proteomes" id="UP000645462"/>
    </source>
</evidence>
<name>A0ABQ1LGE0_9RHOB</name>
<proteinExistence type="predicted"/>
<evidence type="ECO:0000256" key="1">
    <source>
        <dbReference type="SAM" id="MobiDB-lite"/>
    </source>
</evidence>
<evidence type="ECO:0000313" key="2">
    <source>
        <dbReference type="EMBL" id="GGC24230.1"/>
    </source>
</evidence>
<reference evidence="3" key="1">
    <citation type="journal article" date="2019" name="Int. J. Syst. Evol. Microbiol.">
        <title>The Global Catalogue of Microorganisms (GCM) 10K type strain sequencing project: providing services to taxonomists for standard genome sequencing and annotation.</title>
        <authorList>
            <consortium name="The Broad Institute Genomics Platform"/>
            <consortium name="The Broad Institute Genome Sequencing Center for Infectious Disease"/>
            <person name="Wu L."/>
            <person name="Ma J."/>
        </authorList>
    </citation>
    <scope>NUCLEOTIDE SEQUENCE [LARGE SCALE GENOMIC DNA]</scope>
    <source>
        <strain evidence="3">CGMCC 1.12478</strain>
    </source>
</reference>
<dbReference type="EMBL" id="BMFC01000034">
    <property type="protein sequence ID" value="GGC24230.1"/>
    <property type="molecule type" value="Genomic_DNA"/>
</dbReference>
<feature type="compositionally biased region" description="Low complexity" evidence="1">
    <location>
        <begin position="75"/>
        <end position="89"/>
    </location>
</feature>
<dbReference type="RefSeq" id="WP_188484430.1">
    <property type="nucleotide sequence ID" value="NZ_BMFC01000034.1"/>
</dbReference>
<protein>
    <submittedName>
        <fullName evidence="2">Uncharacterized protein</fullName>
    </submittedName>
</protein>
<accession>A0ABQ1LGE0</accession>
<keyword evidence="3" id="KW-1185">Reference proteome</keyword>
<sequence length="89" mass="9375">MTDRTYPRPTTDLDALLDALAEAGADRGIVGTGLPDTIGCSIESATPAEIDSVYESALRETLTRRQDGQFIKNRGGSASDSGNDSSKAR</sequence>
<feature type="region of interest" description="Disordered" evidence="1">
    <location>
        <begin position="65"/>
        <end position="89"/>
    </location>
</feature>
<organism evidence="2 3">
    <name type="scientific">Marivita lacus</name>
    <dbReference type="NCBI Taxonomy" id="1323742"/>
    <lineage>
        <taxon>Bacteria</taxon>
        <taxon>Pseudomonadati</taxon>
        <taxon>Pseudomonadota</taxon>
        <taxon>Alphaproteobacteria</taxon>
        <taxon>Rhodobacterales</taxon>
        <taxon>Roseobacteraceae</taxon>
        <taxon>Marivita</taxon>
    </lineage>
</organism>
<gene>
    <name evidence="2" type="ORF">GCM10011363_45950</name>
</gene>
<comment type="caution">
    <text evidence="2">The sequence shown here is derived from an EMBL/GenBank/DDBJ whole genome shotgun (WGS) entry which is preliminary data.</text>
</comment>
<dbReference type="Proteomes" id="UP000645462">
    <property type="component" value="Unassembled WGS sequence"/>
</dbReference>